<dbReference type="FunFam" id="3.40.1050.10:FF:000003">
    <property type="entry name" value="Carbonic anhydrase"/>
    <property type="match status" value="1"/>
</dbReference>
<comment type="function">
    <text evidence="10">Reversible hydration of carbon dioxide.</text>
</comment>
<dbReference type="SUPFAM" id="SSF53056">
    <property type="entry name" value="beta-carbonic anhydrase, cab"/>
    <property type="match status" value="1"/>
</dbReference>
<gene>
    <name evidence="11" type="ORF">CAL24_23780</name>
</gene>
<keyword evidence="6 10" id="KW-0456">Lyase</keyword>
<dbReference type="GO" id="GO:0015976">
    <property type="term" value="P:carbon utilization"/>
    <property type="evidence" value="ECO:0007669"/>
    <property type="project" value="InterPro"/>
</dbReference>
<sequence>MEPATHTHDLERFINGFQRFHQQYFDDSPALFRGLRQGQCPRTLLIGCCDSRVDPALLLGCDPGDIFTVRNVANLVPLPEDHGGQQGVLAAIQFAVEQLRVGRIIVLGHSQCGGIRALMEQRLDHQGTEDYIGRWVHIAEPARERVMRQLPHASEAEQRRACEQASILISLRNLEAFEPVRRRMEQDAISLHGWYFDLDAGALLAYSPRADAFLPMV</sequence>
<feature type="binding site" evidence="9">
    <location>
        <position position="109"/>
    </location>
    <ligand>
        <name>Zn(2+)</name>
        <dbReference type="ChEBI" id="CHEBI:29105"/>
    </ligand>
</feature>
<evidence type="ECO:0000256" key="9">
    <source>
        <dbReference type="PIRSR" id="PIRSR601765-1"/>
    </source>
</evidence>
<protein>
    <recommendedName>
        <fullName evidence="3 10">Carbonic anhydrase</fullName>
        <ecNumber evidence="2 10">4.2.1.1</ecNumber>
    </recommendedName>
    <alternativeName>
        <fullName evidence="7 10">Carbonate dehydratase</fullName>
    </alternativeName>
</protein>
<dbReference type="PANTHER" id="PTHR11002">
    <property type="entry name" value="CARBONIC ANHYDRASE"/>
    <property type="match status" value="1"/>
</dbReference>
<evidence type="ECO:0000256" key="4">
    <source>
        <dbReference type="ARBA" id="ARBA00022723"/>
    </source>
</evidence>
<dbReference type="PROSITE" id="PS00705">
    <property type="entry name" value="PROK_CO2_ANHYDRASE_2"/>
    <property type="match status" value="1"/>
</dbReference>
<feature type="binding site" evidence="9">
    <location>
        <position position="48"/>
    </location>
    <ligand>
        <name>Zn(2+)</name>
        <dbReference type="ChEBI" id="CHEBI:29105"/>
    </ligand>
</feature>
<evidence type="ECO:0000256" key="5">
    <source>
        <dbReference type="ARBA" id="ARBA00022833"/>
    </source>
</evidence>
<evidence type="ECO:0000256" key="2">
    <source>
        <dbReference type="ARBA" id="ARBA00012925"/>
    </source>
</evidence>
<evidence type="ECO:0000313" key="12">
    <source>
        <dbReference type="Proteomes" id="UP000215633"/>
    </source>
</evidence>
<organism evidence="11 12">
    <name type="scientific">Bordetella genomosp. 2</name>
    <dbReference type="NCBI Taxonomy" id="1983456"/>
    <lineage>
        <taxon>Bacteria</taxon>
        <taxon>Pseudomonadati</taxon>
        <taxon>Pseudomonadota</taxon>
        <taxon>Betaproteobacteria</taxon>
        <taxon>Burkholderiales</taxon>
        <taxon>Alcaligenaceae</taxon>
        <taxon>Bordetella</taxon>
    </lineage>
</organism>
<reference evidence="12" key="1">
    <citation type="submission" date="2017-05" db="EMBL/GenBank/DDBJ databases">
        <title>Complete and WGS of Bordetella genogroups.</title>
        <authorList>
            <person name="Spilker T."/>
            <person name="Lipuma J."/>
        </authorList>
    </citation>
    <scope>NUCLEOTIDE SEQUENCE [LARGE SCALE GENOMIC DNA]</scope>
    <source>
        <strain evidence="12">AU8256</strain>
    </source>
</reference>
<dbReference type="GO" id="GO:0004089">
    <property type="term" value="F:carbonate dehydratase activity"/>
    <property type="evidence" value="ECO:0007669"/>
    <property type="project" value="UniProtKB-UniRule"/>
</dbReference>
<evidence type="ECO:0000313" key="11">
    <source>
        <dbReference type="EMBL" id="OZI69825.1"/>
    </source>
</evidence>
<evidence type="ECO:0000256" key="1">
    <source>
        <dbReference type="ARBA" id="ARBA00006217"/>
    </source>
</evidence>
<keyword evidence="12" id="KW-1185">Reference proteome</keyword>
<dbReference type="AlphaFoldDB" id="A0A261V7C1"/>
<keyword evidence="4 9" id="KW-0479">Metal-binding</keyword>
<comment type="similarity">
    <text evidence="1 10">Belongs to the beta-class carbonic anhydrase family.</text>
</comment>
<name>A0A261V7C1_9BORD</name>
<proteinExistence type="inferred from homology"/>
<dbReference type="InterPro" id="IPR036874">
    <property type="entry name" value="Carbonic_anhydrase_sf"/>
</dbReference>
<dbReference type="InterPro" id="IPR001765">
    <property type="entry name" value="Carbonic_anhydrase"/>
</dbReference>
<evidence type="ECO:0000256" key="6">
    <source>
        <dbReference type="ARBA" id="ARBA00023239"/>
    </source>
</evidence>
<evidence type="ECO:0000256" key="8">
    <source>
        <dbReference type="ARBA" id="ARBA00048348"/>
    </source>
</evidence>
<dbReference type="InterPro" id="IPR015892">
    <property type="entry name" value="Carbonic_anhydrase_CS"/>
</dbReference>
<dbReference type="RefSeq" id="WP_028353898.1">
    <property type="nucleotide sequence ID" value="NZ_NEVT01000009.1"/>
</dbReference>
<dbReference type="Pfam" id="PF00484">
    <property type="entry name" value="Pro_CA"/>
    <property type="match status" value="1"/>
</dbReference>
<dbReference type="Proteomes" id="UP000215633">
    <property type="component" value="Unassembled WGS sequence"/>
</dbReference>
<comment type="caution">
    <text evidence="11">The sequence shown here is derived from an EMBL/GenBank/DDBJ whole genome shotgun (WGS) entry which is preliminary data.</text>
</comment>
<dbReference type="EMBL" id="NEVT01000009">
    <property type="protein sequence ID" value="OZI69825.1"/>
    <property type="molecule type" value="Genomic_DNA"/>
</dbReference>
<evidence type="ECO:0000256" key="7">
    <source>
        <dbReference type="ARBA" id="ARBA00031969"/>
    </source>
</evidence>
<dbReference type="EC" id="4.2.1.1" evidence="2 10"/>
<feature type="binding site" evidence="9">
    <location>
        <position position="50"/>
    </location>
    <ligand>
        <name>Zn(2+)</name>
        <dbReference type="ChEBI" id="CHEBI:29105"/>
    </ligand>
</feature>
<comment type="cofactor">
    <cofactor evidence="9">
        <name>Zn(2+)</name>
        <dbReference type="ChEBI" id="CHEBI:29105"/>
    </cofactor>
    <text evidence="9">Binds 1 zinc ion per subunit.</text>
</comment>
<evidence type="ECO:0000256" key="10">
    <source>
        <dbReference type="RuleBase" id="RU003956"/>
    </source>
</evidence>
<dbReference type="CDD" id="cd00884">
    <property type="entry name" value="beta_CA_cladeB"/>
    <property type="match status" value="1"/>
</dbReference>
<comment type="catalytic activity">
    <reaction evidence="8 10">
        <text>hydrogencarbonate + H(+) = CO2 + H2O</text>
        <dbReference type="Rhea" id="RHEA:10748"/>
        <dbReference type="ChEBI" id="CHEBI:15377"/>
        <dbReference type="ChEBI" id="CHEBI:15378"/>
        <dbReference type="ChEBI" id="CHEBI:16526"/>
        <dbReference type="ChEBI" id="CHEBI:17544"/>
        <dbReference type="EC" id="4.2.1.1"/>
    </reaction>
</comment>
<dbReference type="InterPro" id="IPR045066">
    <property type="entry name" value="Beta_CA_cladeB"/>
</dbReference>
<accession>A0A261V7C1</accession>
<feature type="binding site" evidence="9">
    <location>
        <position position="112"/>
    </location>
    <ligand>
        <name>Zn(2+)</name>
        <dbReference type="ChEBI" id="CHEBI:29105"/>
    </ligand>
</feature>
<evidence type="ECO:0000256" key="3">
    <source>
        <dbReference type="ARBA" id="ARBA00014628"/>
    </source>
</evidence>
<dbReference type="GO" id="GO:0008270">
    <property type="term" value="F:zinc ion binding"/>
    <property type="evidence" value="ECO:0007669"/>
    <property type="project" value="UniProtKB-UniRule"/>
</dbReference>
<dbReference type="PANTHER" id="PTHR11002:SF76">
    <property type="entry name" value="CARBONIC ANHYDRASE"/>
    <property type="match status" value="1"/>
</dbReference>
<keyword evidence="5 9" id="KW-0862">Zinc</keyword>
<dbReference type="SMART" id="SM00947">
    <property type="entry name" value="Pro_CA"/>
    <property type="match status" value="1"/>
</dbReference>
<dbReference type="Gene3D" id="3.40.1050.10">
    <property type="entry name" value="Carbonic anhydrase"/>
    <property type="match status" value="1"/>
</dbReference>